<dbReference type="SUPFAM" id="SSF56014">
    <property type="entry name" value="Nitrite and sulphite reductase 4Fe-4S domain-like"/>
    <property type="match status" value="1"/>
</dbReference>
<protein>
    <submittedName>
        <fullName evidence="9">Precorrin-3B synthase</fullName>
    </submittedName>
</protein>
<dbReference type="EMBL" id="LNCD01000003">
    <property type="protein sequence ID" value="KWV59991.1"/>
    <property type="molecule type" value="Genomic_DNA"/>
</dbReference>
<evidence type="ECO:0000313" key="10">
    <source>
        <dbReference type="Proteomes" id="UP000068164"/>
    </source>
</evidence>
<organism evidence="9 10">
    <name type="scientific">Rhizobium altiplani</name>
    <dbReference type="NCBI Taxonomy" id="1864509"/>
    <lineage>
        <taxon>Bacteria</taxon>
        <taxon>Pseudomonadati</taxon>
        <taxon>Pseudomonadota</taxon>
        <taxon>Alphaproteobacteria</taxon>
        <taxon>Hyphomicrobiales</taxon>
        <taxon>Rhizobiaceae</taxon>
        <taxon>Rhizobium/Agrobacterium group</taxon>
        <taxon>Rhizobium</taxon>
    </lineage>
</organism>
<reference evidence="9 10" key="1">
    <citation type="submission" date="2015-11" db="EMBL/GenBank/DDBJ databases">
        <title>Draft Genome Sequence of the Strain BR 10423 (Rhizobium sp.) isolated from nodules of Mimosa pudica.</title>
        <authorList>
            <person name="Barauna A.C."/>
            <person name="Zilli J.E."/>
            <person name="Simoes-Araujo J.L."/>
            <person name="Reis V.M."/>
            <person name="James E.K."/>
            <person name="Reis F.B.Jr."/>
            <person name="Rouws L.F."/>
            <person name="Passos S.R."/>
            <person name="Gois S.R."/>
        </authorList>
    </citation>
    <scope>NUCLEOTIDE SEQUENCE [LARGE SCALE GENOMIC DNA]</scope>
    <source>
        <strain evidence="9 10">BR10423</strain>
    </source>
</reference>
<dbReference type="InterPro" id="IPR012798">
    <property type="entry name" value="Cbl_synth_CobG-like"/>
</dbReference>
<accession>A0A125QAB5</accession>
<keyword evidence="5" id="KW-0408">Iron</keyword>
<feature type="region of interest" description="Disordered" evidence="7">
    <location>
        <begin position="1"/>
        <end position="24"/>
    </location>
</feature>
<dbReference type="InterPro" id="IPR036136">
    <property type="entry name" value="Nit/Sulf_reduc_fer-like_dom_sf"/>
</dbReference>
<dbReference type="AlphaFoldDB" id="A0A125QAB5"/>
<gene>
    <name evidence="9" type="ORF">AS026_27215</name>
</gene>
<dbReference type="PANTHER" id="PTHR32439:SF9">
    <property type="entry name" value="BLR3264 PROTEIN"/>
    <property type="match status" value="1"/>
</dbReference>
<dbReference type="GO" id="GO:0051539">
    <property type="term" value="F:4 iron, 4 sulfur cluster binding"/>
    <property type="evidence" value="ECO:0007669"/>
    <property type="project" value="UniProtKB-KW"/>
</dbReference>
<evidence type="ECO:0000256" key="7">
    <source>
        <dbReference type="SAM" id="MobiDB-lite"/>
    </source>
</evidence>
<dbReference type="Pfam" id="PF03460">
    <property type="entry name" value="NIR_SIR_ferr"/>
    <property type="match status" value="1"/>
</dbReference>
<evidence type="ECO:0000256" key="2">
    <source>
        <dbReference type="ARBA" id="ARBA00022617"/>
    </source>
</evidence>
<dbReference type="NCBIfam" id="TIGR02435">
    <property type="entry name" value="CobG"/>
    <property type="match status" value="1"/>
</dbReference>
<evidence type="ECO:0000256" key="5">
    <source>
        <dbReference type="ARBA" id="ARBA00023004"/>
    </source>
</evidence>
<dbReference type="RefSeq" id="WP_062368391.1">
    <property type="nucleotide sequence ID" value="NZ_LNCD01000003.1"/>
</dbReference>
<dbReference type="OrthoDB" id="7459360at2"/>
<sequence>MTLGEQTAHSGREEAPSTWQRRGACPTLLEPMQTGDGLLARLRPTGGILTVRQFIRLAEAAKRHGNGIVEITARGSLQIRGLRSGSVQPIAADLAASAISVPAGPVIELSPLHGIAPDEIGNPAHIEMLLREELAAELLSPLLAPKLSIVLDGGGSGGLAAVTGDIRVSAVSAGAWRVAINGDERTALPLLTGNAAEAVRAVGELLRQLVLLGRHKRCRDIERESLLSAFPSMEAMTPARASKRKDPLVGTLALPDGSAILGLRPRFGQMHASELISFLEQAEALGATQVRPGPGRIFFLVGLDGQSAATVAEMAPRYGLSVDGDDPSMHIATCAGAGACASGRFQTKACAERLVAKAPELLDGSMTVHLSGCAKGCARPRPALCVVGADDGYHLMLDGVASDIPDAQIAGGDIDSAIEKLARLIKNERQAGESAAACLRRIGKHDAIKALRQE</sequence>
<keyword evidence="1" id="KW-0004">4Fe-4S</keyword>
<comment type="caution">
    <text evidence="9">The sequence shown here is derived from an EMBL/GenBank/DDBJ whole genome shotgun (WGS) entry which is preliminary data.</text>
</comment>
<evidence type="ECO:0000256" key="3">
    <source>
        <dbReference type="ARBA" id="ARBA00022723"/>
    </source>
</evidence>
<dbReference type="SUPFAM" id="SSF55124">
    <property type="entry name" value="Nitrite/Sulfite reductase N-terminal domain-like"/>
    <property type="match status" value="2"/>
</dbReference>
<keyword evidence="4" id="KW-0560">Oxidoreductase</keyword>
<dbReference type="InterPro" id="IPR051329">
    <property type="entry name" value="NIR_SIR_4Fe-4S"/>
</dbReference>
<evidence type="ECO:0000256" key="4">
    <source>
        <dbReference type="ARBA" id="ARBA00023002"/>
    </source>
</evidence>
<proteinExistence type="predicted"/>
<feature type="domain" description="Nitrite/Sulfite reductase ferredoxin-like" evidence="8">
    <location>
        <begin position="31"/>
        <end position="96"/>
    </location>
</feature>
<dbReference type="Gene3D" id="3.30.413.10">
    <property type="entry name" value="Sulfite Reductase Hemoprotein, domain 1"/>
    <property type="match status" value="1"/>
</dbReference>
<dbReference type="PANTHER" id="PTHR32439">
    <property type="entry name" value="FERREDOXIN--NITRITE REDUCTASE, CHLOROPLASTIC"/>
    <property type="match status" value="1"/>
</dbReference>
<evidence type="ECO:0000256" key="6">
    <source>
        <dbReference type="ARBA" id="ARBA00023014"/>
    </source>
</evidence>
<keyword evidence="6" id="KW-0411">Iron-sulfur</keyword>
<keyword evidence="10" id="KW-1185">Reference proteome</keyword>
<dbReference type="Gene3D" id="3.90.480.20">
    <property type="match status" value="1"/>
</dbReference>
<evidence type="ECO:0000313" key="9">
    <source>
        <dbReference type="EMBL" id="KWV59991.1"/>
    </source>
</evidence>
<keyword evidence="2" id="KW-0349">Heme</keyword>
<dbReference type="InterPro" id="IPR045854">
    <property type="entry name" value="NO2/SO3_Rdtase_4Fe4S_sf"/>
</dbReference>
<keyword evidence="3" id="KW-0479">Metal-binding</keyword>
<dbReference type="GO" id="GO:0046872">
    <property type="term" value="F:metal ion binding"/>
    <property type="evidence" value="ECO:0007669"/>
    <property type="project" value="UniProtKB-KW"/>
</dbReference>
<name>A0A125QAB5_9HYPH</name>
<dbReference type="Proteomes" id="UP000068164">
    <property type="component" value="Unassembled WGS sequence"/>
</dbReference>
<dbReference type="InterPro" id="IPR005117">
    <property type="entry name" value="NiRdtase/SiRdtase_haem-b_fer"/>
</dbReference>
<evidence type="ECO:0000259" key="8">
    <source>
        <dbReference type="Pfam" id="PF03460"/>
    </source>
</evidence>
<dbReference type="GO" id="GO:0016491">
    <property type="term" value="F:oxidoreductase activity"/>
    <property type="evidence" value="ECO:0007669"/>
    <property type="project" value="UniProtKB-KW"/>
</dbReference>
<evidence type="ECO:0000256" key="1">
    <source>
        <dbReference type="ARBA" id="ARBA00022485"/>
    </source>
</evidence>